<sequence length="135" mass="15579">LDRLRISTSRYIRVNQVRCQVNRSSSSYSPLNSRSNFNDRPPTEMAPLFPGSNYEHWLIVMDNPGGEGATKQQMIDCSIQTPAKVFGSEEEANKKIYNVLCKRYFGFGCAIDEETSNKLESMMFLWNLLDFKFFI</sequence>
<evidence type="ECO:0000313" key="4">
    <source>
        <dbReference type="Proteomes" id="UP000653305"/>
    </source>
</evidence>
<dbReference type="OrthoDB" id="1876874at2759"/>
<protein>
    <submittedName>
        <fullName evidence="3">Dag protein chloroplastic</fullName>
    </submittedName>
</protein>
<feature type="domain" description="MORF/ORRM1/DAG-like MORF" evidence="2">
    <location>
        <begin position="54"/>
        <end position="122"/>
    </location>
</feature>
<evidence type="ECO:0000256" key="1">
    <source>
        <dbReference type="ARBA" id="ARBA00022946"/>
    </source>
</evidence>
<dbReference type="Pfam" id="PF21864">
    <property type="entry name" value="MORF_dom"/>
    <property type="match status" value="1"/>
</dbReference>
<keyword evidence="4" id="KW-1185">Reference proteome</keyword>
<dbReference type="PANTHER" id="PTHR31346">
    <property type="entry name" value="MULTIPLE ORGANELLAR RNA EDITING FACTOR 2, CHLOROPLASTIC-RELATED-RELATED"/>
    <property type="match status" value="1"/>
</dbReference>
<name>A0A830BI30_9LAMI</name>
<gene>
    <name evidence="3" type="ORF">PHJA_000798400</name>
</gene>
<evidence type="ECO:0000259" key="2">
    <source>
        <dbReference type="Pfam" id="PF21864"/>
    </source>
</evidence>
<dbReference type="EMBL" id="BMAC01000127">
    <property type="protein sequence ID" value="GFP86546.1"/>
    <property type="molecule type" value="Genomic_DNA"/>
</dbReference>
<accession>A0A830BI30</accession>
<proteinExistence type="predicted"/>
<dbReference type="Proteomes" id="UP000653305">
    <property type="component" value="Unassembled WGS sequence"/>
</dbReference>
<dbReference type="InterPro" id="IPR054059">
    <property type="entry name" value="MORF/ORRM1/DAG-like_MORF"/>
</dbReference>
<evidence type="ECO:0000313" key="3">
    <source>
        <dbReference type="EMBL" id="GFP86546.1"/>
    </source>
</evidence>
<reference evidence="3" key="1">
    <citation type="submission" date="2020-07" db="EMBL/GenBank/DDBJ databases">
        <title>Ethylene signaling mediates host invasion by parasitic plants.</title>
        <authorList>
            <person name="Yoshida S."/>
        </authorList>
    </citation>
    <scope>NUCLEOTIDE SEQUENCE</scope>
    <source>
        <strain evidence="3">Okayama</strain>
    </source>
</reference>
<organism evidence="3 4">
    <name type="scientific">Phtheirospermum japonicum</name>
    <dbReference type="NCBI Taxonomy" id="374723"/>
    <lineage>
        <taxon>Eukaryota</taxon>
        <taxon>Viridiplantae</taxon>
        <taxon>Streptophyta</taxon>
        <taxon>Embryophyta</taxon>
        <taxon>Tracheophyta</taxon>
        <taxon>Spermatophyta</taxon>
        <taxon>Magnoliopsida</taxon>
        <taxon>eudicotyledons</taxon>
        <taxon>Gunneridae</taxon>
        <taxon>Pentapetalae</taxon>
        <taxon>asterids</taxon>
        <taxon>lamiids</taxon>
        <taxon>Lamiales</taxon>
        <taxon>Orobanchaceae</taxon>
        <taxon>Orobanchaceae incertae sedis</taxon>
        <taxon>Phtheirospermum</taxon>
    </lineage>
</organism>
<dbReference type="GO" id="GO:0080156">
    <property type="term" value="P:mitochondrial mRNA modification"/>
    <property type="evidence" value="ECO:0007669"/>
    <property type="project" value="TreeGrafter"/>
</dbReference>
<keyword evidence="1" id="KW-0809">Transit peptide</keyword>
<dbReference type="GO" id="GO:0016554">
    <property type="term" value="P:cytidine to uridine editing"/>
    <property type="evidence" value="ECO:0007669"/>
    <property type="project" value="InterPro"/>
</dbReference>
<feature type="non-terminal residue" evidence="3">
    <location>
        <position position="1"/>
    </location>
</feature>
<dbReference type="GO" id="GO:0005739">
    <property type="term" value="C:mitochondrion"/>
    <property type="evidence" value="ECO:0007669"/>
    <property type="project" value="TreeGrafter"/>
</dbReference>
<dbReference type="PANTHER" id="PTHR31346:SF7">
    <property type="entry name" value="MULTIPLE ORGANELLAR RNA EDITING FACTOR 2, CHLOROPLASTIC-RELATED"/>
    <property type="match status" value="1"/>
</dbReference>
<dbReference type="InterPro" id="IPR039206">
    <property type="entry name" value="MORF/ORRM1/DAG-like"/>
</dbReference>
<dbReference type="AlphaFoldDB" id="A0A830BI30"/>
<comment type="caution">
    <text evidence="3">The sequence shown here is derived from an EMBL/GenBank/DDBJ whole genome shotgun (WGS) entry which is preliminary data.</text>
</comment>